<dbReference type="Proteomes" id="UP000016933">
    <property type="component" value="Unassembled WGS sequence"/>
</dbReference>
<dbReference type="AlphaFoldDB" id="N1PG53"/>
<name>N1PG53_DOTSN</name>
<gene>
    <name evidence="1" type="ORF">DOTSEDRAFT_134841</name>
</gene>
<dbReference type="eggNOG" id="ENOG502RHGF">
    <property type="taxonomic scope" value="Eukaryota"/>
</dbReference>
<reference evidence="1 2" key="2">
    <citation type="journal article" date="2012" name="PLoS Pathog.">
        <title>Diverse lifestyles and strategies of plant pathogenesis encoded in the genomes of eighteen Dothideomycetes fungi.</title>
        <authorList>
            <person name="Ohm R.A."/>
            <person name="Feau N."/>
            <person name="Henrissat B."/>
            <person name="Schoch C.L."/>
            <person name="Horwitz B.A."/>
            <person name="Barry K.W."/>
            <person name="Condon B.J."/>
            <person name="Copeland A.C."/>
            <person name="Dhillon B."/>
            <person name="Glaser F."/>
            <person name="Hesse C.N."/>
            <person name="Kosti I."/>
            <person name="LaButti K."/>
            <person name="Lindquist E.A."/>
            <person name="Lucas S."/>
            <person name="Salamov A.A."/>
            <person name="Bradshaw R.E."/>
            <person name="Ciuffetti L."/>
            <person name="Hamelin R.C."/>
            <person name="Kema G.H.J."/>
            <person name="Lawrence C."/>
            <person name="Scott J.A."/>
            <person name="Spatafora J.W."/>
            <person name="Turgeon B.G."/>
            <person name="de Wit P.J.G.M."/>
            <person name="Zhong S."/>
            <person name="Goodwin S.B."/>
            <person name="Grigoriev I.V."/>
        </authorList>
    </citation>
    <scope>NUCLEOTIDE SEQUENCE [LARGE SCALE GENOMIC DNA]</scope>
    <source>
        <strain evidence="2">NZE10 / CBS 128990</strain>
    </source>
</reference>
<accession>N1PG53</accession>
<dbReference type="OrthoDB" id="3883941at2759"/>
<protein>
    <submittedName>
        <fullName evidence="1">Uncharacterized protein</fullName>
    </submittedName>
</protein>
<evidence type="ECO:0000313" key="2">
    <source>
        <dbReference type="Proteomes" id="UP000016933"/>
    </source>
</evidence>
<evidence type="ECO:0000313" key="1">
    <source>
        <dbReference type="EMBL" id="EME41352.1"/>
    </source>
</evidence>
<keyword evidence="2" id="KW-1185">Reference proteome</keyword>
<dbReference type="HOGENOM" id="CLU_1149538_0_0_1"/>
<dbReference type="EMBL" id="KB446542">
    <property type="protein sequence ID" value="EME41352.1"/>
    <property type="molecule type" value="Genomic_DNA"/>
</dbReference>
<organism evidence="1 2">
    <name type="scientific">Dothistroma septosporum (strain NZE10 / CBS 128990)</name>
    <name type="common">Red band needle blight fungus</name>
    <name type="synonym">Mycosphaerella pini</name>
    <dbReference type="NCBI Taxonomy" id="675120"/>
    <lineage>
        <taxon>Eukaryota</taxon>
        <taxon>Fungi</taxon>
        <taxon>Dikarya</taxon>
        <taxon>Ascomycota</taxon>
        <taxon>Pezizomycotina</taxon>
        <taxon>Dothideomycetes</taxon>
        <taxon>Dothideomycetidae</taxon>
        <taxon>Mycosphaerellales</taxon>
        <taxon>Mycosphaerellaceae</taxon>
        <taxon>Dothistroma</taxon>
    </lineage>
</organism>
<sequence>FLGGGREIVEKSFDDLKRVRECHETEVNEIVRDTDDELRVVPNRRGASLEAVNATCYILSRRSEEISSLAVDAAHQILESHPEMRDTLDCSFDQLRQLGDRLSPGAEKEVDETFSEVSRVVKQFIDSNTADEIRRKVEAKAQKDRRRIDRAWSFAMEQLRPTLEHNPRVKRIVEENLETLRQGRAKEVAEKIRQAIMSDSIAELELERYIKDLSKRYQQVGAASWLVGSTGHRMAQESCRDC</sequence>
<proteinExistence type="predicted"/>
<reference evidence="2" key="1">
    <citation type="journal article" date="2012" name="PLoS Genet.">
        <title>The genomes of the fungal plant pathogens Cladosporium fulvum and Dothistroma septosporum reveal adaptation to different hosts and lifestyles but also signatures of common ancestry.</title>
        <authorList>
            <person name="de Wit P.J.G.M."/>
            <person name="van der Burgt A."/>
            <person name="Oekmen B."/>
            <person name="Stergiopoulos I."/>
            <person name="Abd-Elsalam K.A."/>
            <person name="Aerts A.L."/>
            <person name="Bahkali A.H."/>
            <person name="Beenen H.G."/>
            <person name="Chettri P."/>
            <person name="Cox M.P."/>
            <person name="Datema E."/>
            <person name="de Vries R.P."/>
            <person name="Dhillon B."/>
            <person name="Ganley A.R."/>
            <person name="Griffiths S.A."/>
            <person name="Guo Y."/>
            <person name="Hamelin R.C."/>
            <person name="Henrissat B."/>
            <person name="Kabir M.S."/>
            <person name="Jashni M.K."/>
            <person name="Kema G."/>
            <person name="Klaubauf S."/>
            <person name="Lapidus A."/>
            <person name="Levasseur A."/>
            <person name="Lindquist E."/>
            <person name="Mehrabi R."/>
            <person name="Ohm R.A."/>
            <person name="Owen T.J."/>
            <person name="Salamov A."/>
            <person name="Schwelm A."/>
            <person name="Schijlen E."/>
            <person name="Sun H."/>
            <person name="van den Burg H.A."/>
            <person name="van Ham R.C.H.J."/>
            <person name="Zhang S."/>
            <person name="Goodwin S.B."/>
            <person name="Grigoriev I.V."/>
            <person name="Collemare J."/>
            <person name="Bradshaw R.E."/>
        </authorList>
    </citation>
    <scope>NUCLEOTIDE SEQUENCE [LARGE SCALE GENOMIC DNA]</scope>
    <source>
        <strain evidence="2">NZE10 / CBS 128990</strain>
    </source>
</reference>
<dbReference type="STRING" id="675120.N1PG53"/>
<feature type="non-terminal residue" evidence="1">
    <location>
        <position position="1"/>
    </location>
</feature>